<dbReference type="EMBL" id="CVQH01010001">
    <property type="protein sequence ID" value="CRK18742.1"/>
    <property type="molecule type" value="Genomic_DNA"/>
</dbReference>
<dbReference type="InterPro" id="IPR025676">
    <property type="entry name" value="Clr5_dom"/>
</dbReference>
<gene>
    <name evidence="2" type="ORF">BN1708_003120</name>
</gene>
<dbReference type="STRING" id="100787.A0A0G4L9R5"/>
<reference evidence="2 3" key="1">
    <citation type="submission" date="2015-05" db="EMBL/GenBank/DDBJ databases">
        <authorList>
            <person name="Wang D.B."/>
            <person name="Wang M."/>
        </authorList>
    </citation>
    <scope>NUCLEOTIDE SEQUENCE [LARGE SCALE GENOMIC DNA]</scope>
    <source>
        <strain evidence="2">VL1</strain>
    </source>
</reference>
<evidence type="ECO:0000313" key="2">
    <source>
        <dbReference type="EMBL" id="CRK18742.1"/>
    </source>
</evidence>
<protein>
    <recommendedName>
        <fullName evidence="1">Clr5 domain-containing protein</fullName>
    </recommendedName>
</protein>
<dbReference type="Proteomes" id="UP000044602">
    <property type="component" value="Unassembled WGS sequence"/>
</dbReference>
<organism evidence="2 3">
    <name type="scientific">Verticillium longisporum</name>
    <name type="common">Verticillium dahliae var. longisporum</name>
    <dbReference type="NCBI Taxonomy" id="100787"/>
    <lineage>
        <taxon>Eukaryota</taxon>
        <taxon>Fungi</taxon>
        <taxon>Dikarya</taxon>
        <taxon>Ascomycota</taxon>
        <taxon>Pezizomycotina</taxon>
        <taxon>Sordariomycetes</taxon>
        <taxon>Hypocreomycetidae</taxon>
        <taxon>Glomerellales</taxon>
        <taxon>Plectosphaerellaceae</taxon>
        <taxon>Verticillium</taxon>
    </lineage>
</organism>
<accession>A0A0G4L9R5</accession>
<name>A0A0G4L9R5_VERLO</name>
<feature type="domain" description="Clr5" evidence="1">
    <location>
        <begin position="9"/>
        <end position="67"/>
    </location>
</feature>
<dbReference type="AlphaFoldDB" id="A0A0G4L9R5"/>
<dbReference type="Pfam" id="PF14420">
    <property type="entry name" value="Clr5"/>
    <property type="match status" value="1"/>
</dbReference>
<keyword evidence="3" id="KW-1185">Reference proteome</keyword>
<evidence type="ECO:0000313" key="3">
    <source>
        <dbReference type="Proteomes" id="UP000044602"/>
    </source>
</evidence>
<sequence>MSRGRHIPSHEWQDQKEVIQHLYYERRLPVQSKIRETDLVRSMKKDHNFDATAAQWHAQLNRWGRQKNLKKEEAGMMIAVLNWLKEEKRMEARPVISGKPWGKARLNRTRRHVRDDMYATTCTRRRPVRGRSPDDTA</sequence>
<evidence type="ECO:0000259" key="1">
    <source>
        <dbReference type="Pfam" id="PF14420"/>
    </source>
</evidence>
<proteinExistence type="predicted"/>